<name>D4VD59_PHOVU</name>
<evidence type="ECO:0000256" key="6">
    <source>
        <dbReference type="SAM" id="SignalP"/>
    </source>
</evidence>
<evidence type="ECO:0000256" key="2">
    <source>
        <dbReference type="ARBA" id="ARBA00006275"/>
    </source>
</evidence>
<dbReference type="InterPro" id="IPR012944">
    <property type="entry name" value="SusD_RagB_dom"/>
</dbReference>
<feature type="domain" description="SusD-like N-terminal" evidence="8">
    <location>
        <begin position="26"/>
        <end position="202"/>
    </location>
</feature>
<keyword evidence="4" id="KW-0472">Membrane</keyword>
<gene>
    <name evidence="9" type="ORF">CUU_0545</name>
</gene>
<dbReference type="GO" id="GO:0009279">
    <property type="term" value="C:cell outer membrane"/>
    <property type="evidence" value="ECO:0007669"/>
    <property type="project" value="UniProtKB-SubCell"/>
</dbReference>
<comment type="caution">
    <text evidence="9">The sequence shown here is derived from an EMBL/GenBank/DDBJ whole genome shotgun (WGS) entry which is preliminary data.</text>
</comment>
<dbReference type="Gene3D" id="1.25.40.390">
    <property type="match status" value="1"/>
</dbReference>
<evidence type="ECO:0008006" key="11">
    <source>
        <dbReference type="Google" id="ProtNLM"/>
    </source>
</evidence>
<organism evidence="9 10">
    <name type="scientific">Phocaeicola vulgatus PC510</name>
    <dbReference type="NCBI Taxonomy" id="702446"/>
    <lineage>
        <taxon>Bacteria</taxon>
        <taxon>Pseudomonadati</taxon>
        <taxon>Bacteroidota</taxon>
        <taxon>Bacteroidia</taxon>
        <taxon>Bacteroidales</taxon>
        <taxon>Bacteroidaceae</taxon>
        <taxon>Phocaeicola</taxon>
    </lineage>
</organism>
<evidence type="ECO:0000256" key="4">
    <source>
        <dbReference type="ARBA" id="ARBA00023136"/>
    </source>
</evidence>
<dbReference type="Proteomes" id="UP000004563">
    <property type="component" value="Unassembled WGS sequence"/>
</dbReference>
<evidence type="ECO:0000256" key="3">
    <source>
        <dbReference type="ARBA" id="ARBA00022729"/>
    </source>
</evidence>
<comment type="similarity">
    <text evidence="2">Belongs to the SusD family.</text>
</comment>
<dbReference type="AlphaFoldDB" id="D4VD59"/>
<protein>
    <recommendedName>
        <fullName evidence="11">RagB/SusD family nutrient uptake outer membrane protein</fullName>
    </recommendedName>
</protein>
<proteinExistence type="inferred from homology"/>
<feature type="signal peptide" evidence="6">
    <location>
        <begin position="1"/>
        <end position="22"/>
    </location>
</feature>
<dbReference type="Pfam" id="PF07980">
    <property type="entry name" value="SusD_RagB"/>
    <property type="match status" value="1"/>
</dbReference>
<dbReference type="InterPro" id="IPR011990">
    <property type="entry name" value="TPR-like_helical_dom_sf"/>
</dbReference>
<keyword evidence="5" id="KW-0998">Cell outer membrane</keyword>
<evidence type="ECO:0000259" key="7">
    <source>
        <dbReference type="Pfam" id="PF07980"/>
    </source>
</evidence>
<evidence type="ECO:0000256" key="1">
    <source>
        <dbReference type="ARBA" id="ARBA00004442"/>
    </source>
</evidence>
<keyword evidence="3 6" id="KW-0732">Signal</keyword>
<feature type="chain" id="PRO_5003065349" description="RagB/SusD family nutrient uptake outer membrane protein" evidence="6">
    <location>
        <begin position="23"/>
        <end position="574"/>
    </location>
</feature>
<reference evidence="9 10" key="1">
    <citation type="journal article" date="2011" name="J. Bacteriol.">
        <title>Draft genome sequence of Bacteroides vulgatus PC510, a strain isolated from human feces.</title>
        <authorList>
            <person name="Cuiv P.O."/>
            <person name="Klaassens E.S."/>
            <person name="Durkin A.S."/>
            <person name="Harkins D.M."/>
            <person name="Foster L."/>
            <person name="McCorrison J."/>
            <person name="Torralba M."/>
            <person name="Nelson K.E."/>
            <person name="Morrison M."/>
        </authorList>
    </citation>
    <scope>NUCLEOTIDE SEQUENCE [LARGE SCALE GENOMIC DNA]</scope>
    <source>
        <strain evidence="9 10">PC510</strain>
    </source>
</reference>
<feature type="domain" description="RagB/SusD" evidence="7">
    <location>
        <begin position="397"/>
        <end position="573"/>
    </location>
</feature>
<comment type="subcellular location">
    <subcellularLocation>
        <location evidence="1">Cell outer membrane</location>
    </subcellularLocation>
</comment>
<dbReference type="InterPro" id="IPR033985">
    <property type="entry name" value="SusD-like_N"/>
</dbReference>
<evidence type="ECO:0000313" key="10">
    <source>
        <dbReference type="Proteomes" id="UP000004563"/>
    </source>
</evidence>
<dbReference type="Pfam" id="PF14322">
    <property type="entry name" value="SusD-like_3"/>
    <property type="match status" value="1"/>
</dbReference>
<sequence length="574" mass="64152">MTIMKNKIVLGCFIAASMLAMPSCSDFLTENPKGKLTPENFFSNQNELDMSVYALYAKVQASQCNSNPMIVQCQGDDVTSTTGSNKGAYLSADAFESPSDTKGLEGTWSRFYTIIKAANLIIDNAGKAVTSQEEINIALGQGYYWRAFAYFNLVRVFGPLPMNLHNLPDNNLTPLSTVAEVYEQIVSDLNAAEACNLPAKYTEANRSIEGQNIYVSDQTVKATLAAVYMAMAGYPLNKTEYYANAADKAKEVMDGVNKGTYDHSLLSEWKDVFSYGKNHHNETLLGIDYNSNFGGWQEWDSQLSSCHQSGKLWSGWGDFLAERRYWKNFPDGPRKDAVYSKQILLNNGVLVDWWATTDGKPYNGTNAVFADYRPMFVAFTVNKDPVTGLPASAAFDYTKPIWGGMCINKRHQLIRYSEVLLWYAESAARAGKDLSLAKSALKQVRARACSDESFVAAVDAMSAEQLAEAAYEEHGYEVAGYVLAMVTRRSDEFRMNRLKESYDYRSGSQDEVLVPAGTLTYSYNEETKTTFTYALQEDLKMEENMSVTVPWNGEASIYHNYPPKEVEKNPNLKR</sequence>
<accession>D4VD59</accession>
<evidence type="ECO:0000256" key="5">
    <source>
        <dbReference type="ARBA" id="ARBA00023237"/>
    </source>
</evidence>
<dbReference type="SUPFAM" id="SSF48452">
    <property type="entry name" value="TPR-like"/>
    <property type="match status" value="1"/>
</dbReference>
<evidence type="ECO:0000259" key="8">
    <source>
        <dbReference type="Pfam" id="PF14322"/>
    </source>
</evidence>
<evidence type="ECO:0000313" key="9">
    <source>
        <dbReference type="EMBL" id="EFG16362.1"/>
    </source>
</evidence>
<dbReference type="EMBL" id="ADKO01000109">
    <property type="protein sequence ID" value="EFG16362.1"/>
    <property type="molecule type" value="Genomic_DNA"/>
</dbReference>